<dbReference type="AlphaFoldDB" id="A0A182XR60"/>
<name>A0A182XR60_ANOQN</name>
<evidence type="ECO:0000313" key="1">
    <source>
        <dbReference type="EnsemblMetazoa" id="AQUA014343-PA"/>
    </source>
</evidence>
<evidence type="ECO:0000313" key="2">
    <source>
        <dbReference type="Proteomes" id="UP000076407"/>
    </source>
</evidence>
<dbReference type="EnsemblMetazoa" id="AQUA014343-RA">
    <property type="protein sequence ID" value="AQUA014343-PA"/>
    <property type="gene ID" value="AQUA014343"/>
</dbReference>
<organism evidence="1 2">
    <name type="scientific">Anopheles quadriannulatus</name>
    <name type="common">Mosquito</name>
    <dbReference type="NCBI Taxonomy" id="34691"/>
    <lineage>
        <taxon>Eukaryota</taxon>
        <taxon>Metazoa</taxon>
        <taxon>Ecdysozoa</taxon>
        <taxon>Arthropoda</taxon>
        <taxon>Hexapoda</taxon>
        <taxon>Insecta</taxon>
        <taxon>Pterygota</taxon>
        <taxon>Neoptera</taxon>
        <taxon>Endopterygota</taxon>
        <taxon>Diptera</taxon>
        <taxon>Nematocera</taxon>
        <taxon>Culicoidea</taxon>
        <taxon>Culicidae</taxon>
        <taxon>Anophelinae</taxon>
        <taxon>Anopheles</taxon>
    </lineage>
</organism>
<keyword evidence="2" id="KW-1185">Reference proteome</keyword>
<dbReference type="VEuPathDB" id="VectorBase:AQUA014343"/>
<dbReference type="Proteomes" id="UP000076407">
    <property type="component" value="Unassembled WGS sequence"/>
</dbReference>
<protein>
    <submittedName>
        <fullName evidence="1">Uncharacterized protein</fullName>
    </submittedName>
</protein>
<reference evidence="1" key="1">
    <citation type="submission" date="2020-05" db="UniProtKB">
        <authorList>
            <consortium name="EnsemblMetazoa"/>
        </authorList>
    </citation>
    <scope>IDENTIFICATION</scope>
    <source>
        <strain evidence="1">SANGQUA</strain>
    </source>
</reference>
<accession>A0A182XR60</accession>
<sequence>MDLYVDLDLRLSLADIVVIE</sequence>
<proteinExistence type="predicted"/>